<dbReference type="eggNOG" id="COG2076">
    <property type="taxonomic scope" value="Bacteria"/>
</dbReference>
<feature type="transmembrane region" description="Helical" evidence="12">
    <location>
        <begin position="48"/>
        <end position="69"/>
    </location>
</feature>
<evidence type="ECO:0000256" key="2">
    <source>
        <dbReference type="ARBA" id="ARBA00022448"/>
    </source>
</evidence>
<accession>C6C766</accession>
<evidence type="ECO:0000256" key="3">
    <source>
        <dbReference type="ARBA" id="ARBA00022475"/>
    </source>
</evidence>
<keyword evidence="9 12" id="KW-1133">Transmembrane helix</keyword>
<evidence type="ECO:0000256" key="8">
    <source>
        <dbReference type="ARBA" id="ARBA00022985"/>
    </source>
</evidence>
<dbReference type="HAMAP" id="MF_00538">
    <property type="entry name" value="Flippase_ArnF"/>
    <property type="match status" value="1"/>
</dbReference>
<feature type="transmembrane region" description="Helical" evidence="12">
    <location>
        <begin position="76"/>
        <end position="98"/>
    </location>
</feature>
<comment type="similarity">
    <text evidence="12">Belongs to the ArnF family.</text>
</comment>
<keyword evidence="11 12" id="KW-0472">Membrane</keyword>
<dbReference type="STRING" id="579405.Dd703_4021"/>
<organism evidence="13 14">
    <name type="scientific">Musicola paradisiaca (strain Ech703)</name>
    <name type="common">Dickeya paradisiaca</name>
    <name type="synonym">Dickeya dadantii</name>
    <dbReference type="NCBI Taxonomy" id="579405"/>
    <lineage>
        <taxon>Bacteria</taxon>
        <taxon>Pseudomonadati</taxon>
        <taxon>Pseudomonadota</taxon>
        <taxon>Gammaproteobacteria</taxon>
        <taxon>Enterobacterales</taxon>
        <taxon>Pectobacteriaceae</taxon>
        <taxon>Musicola</taxon>
    </lineage>
</organism>
<comment type="subcellular location">
    <subcellularLocation>
        <location evidence="12">Cell inner membrane</location>
        <topology evidence="12">Multi-pass membrane protein</topology>
    </subcellularLocation>
    <subcellularLocation>
        <location evidence="1">Cell membrane</location>
        <topology evidence="1">Multi-pass membrane protein</topology>
    </subcellularLocation>
</comment>
<evidence type="ECO:0000256" key="11">
    <source>
        <dbReference type="ARBA" id="ARBA00023136"/>
    </source>
</evidence>
<evidence type="ECO:0000256" key="10">
    <source>
        <dbReference type="ARBA" id="ARBA00023098"/>
    </source>
</evidence>
<dbReference type="HOGENOM" id="CLU_131462_1_0_6"/>
<dbReference type="Gene3D" id="1.10.3730.20">
    <property type="match status" value="1"/>
</dbReference>
<dbReference type="UniPathway" id="UPA00030"/>
<dbReference type="KEGG" id="dda:Dd703_4021"/>
<comment type="function">
    <text evidence="12">Translocates 4-amino-4-deoxy-L-arabinose-phosphoundecaprenol (alpha-L-Ara4N-phosphoundecaprenol) from the cytoplasmic to the periplasmic side of the inner membrane.</text>
</comment>
<evidence type="ECO:0000256" key="7">
    <source>
        <dbReference type="ARBA" id="ARBA00022692"/>
    </source>
</evidence>
<proteinExistence type="inferred from homology"/>
<evidence type="ECO:0000256" key="4">
    <source>
        <dbReference type="ARBA" id="ARBA00022516"/>
    </source>
</evidence>
<evidence type="ECO:0000313" key="14">
    <source>
        <dbReference type="Proteomes" id="UP000002734"/>
    </source>
</evidence>
<keyword evidence="10 12" id="KW-0443">Lipid metabolism</keyword>
<keyword evidence="5 12" id="KW-0997">Cell inner membrane</keyword>
<dbReference type="AlphaFoldDB" id="C6C766"/>
<evidence type="ECO:0000256" key="6">
    <source>
        <dbReference type="ARBA" id="ARBA00022556"/>
    </source>
</evidence>
<keyword evidence="14" id="KW-1185">Reference proteome</keyword>
<dbReference type="Proteomes" id="UP000002734">
    <property type="component" value="Chromosome"/>
</dbReference>
<comment type="caution">
    <text evidence="12">Lacks conserved residue(s) required for the propagation of feature annotation.</text>
</comment>
<feature type="transmembrane region" description="Helical" evidence="12">
    <location>
        <begin position="104"/>
        <end position="121"/>
    </location>
</feature>
<dbReference type="NCBIfam" id="NF002816">
    <property type="entry name" value="PRK02971.1-2"/>
    <property type="match status" value="1"/>
</dbReference>
<comment type="pathway">
    <text evidence="12">Bacterial outer membrane biogenesis; lipopolysaccharide biosynthesis.</text>
</comment>
<evidence type="ECO:0000256" key="9">
    <source>
        <dbReference type="ARBA" id="ARBA00022989"/>
    </source>
</evidence>
<dbReference type="PANTHER" id="PTHR30561:SF9">
    <property type="entry name" value="4-AMINO-4-DEOXY-L-ARABINOSE-PHOSPHOUNDECAPRENOL FLIPPASE SUBUNIT ARNF-RELATED"/>
    <property type="match status" value="1"/>
</dbReference>
<keyword evidence="8 12" id="KW-0448">Lipopolysaccharide biosynthesis</keyword>
<keyword evidence="2 12" id="KW-0813">Transport</keyword>
<evidence type="ECO:0000313" key="13">
    <source>
        <dbReference type="EMBL" id="ACS87773.1"/>
    </source>
</evidence>
<evidence type="ECO:0000256" key="1">
    <source>
        <dbReference type="ARBA" id="ARBA00004651"/>
    </source>
</evidence>
<dbReference type="RefSeq" id="WP_015855664.1">
    <property type="nucleotide sequence ID" value="NC_012880.1"/>
</dbReference>
<keyword evidence="3 12" id="KW-1003">Cell membrane</keyword>
<dbReference type="GO" id="GO:0009245">
    <property type="term" value="P:lipid A biosynthetic process"/>
    <property type="evidence" value="ECO:0007669"/>
    <property type="project" value="UniProtKB-UniRule"/>
</dbReference>
<dbReference type="GO" id="GO:0009103">
    <property type="term" value="P:lipopolysaccharide biosynthetic process"/>
    <property type="evidence" value="ECO:0007669"/>
    <property type="project" value="UniProtKB-UniRule"/>
</dbReference>
<dbReference type="InterPro" id="IPR037185">
    <property type="entry name" value="EmrE-like"/>
</dbReference>
<gene>
    <name evidence="12" type="primary">arnF</name>
    <name evidence="13" type="ordered locus">Dd703_4021</name>
</gene>
<reference evidence="13" key="1">
    <citation type="submission" date="2009-06" db="EMBL/GenBank/DDBJ databases">
        <title>Complete sequence of Dickeya dadantii Ech703.</title>
        <authorList>
            <consortium name="US DOE Joint Genome Institute"/>
            <person name="Lucas S."/>
            <person name="Copeland A."/>
            <person name="Lapidus A."/>
            <person name="Glavina del Rio T."/>
            <person name="Dalin E."/>
            <person name="Tice H."/>
            <person name="Bruce D."/>
            <person name="Goodwin L."/>
            <person name="Pitluck S."/>
            <person name="Chertkov O."/>
            <person name="Brettin T."/>
            <person name="Detter J.C."/>
            <person name="Han C."/>
            <person name="Larimer F."/>
            <person name="Land M."/>
            <person name="Hauser L."/>
            <person name="Kyrpides N."/>
            <person name="Mikhailova N."/>
            <person name="Balakrishnan V."/>
            <person name="Glasner J."/>
            <person name="Perna N.T."/>
        </authorList>
    </citation>
    <scope>NUCLEOTIDE SEQUENCE [LARGE SCALE GENOMIC DNA]</scope>
    <source>
        <strain evidence="13">Ech703</strain>
    </source>
</reference>
<protein>
    <recommendedName>
        <fullName evidence="12">Probable 4-amino-4-deoxy-L-arabinose-phosphoundecaprenol flippase subunit ArnF</fullName>
        <shortName evidence="12">L-Ara4N-phosphoundecaprenol flippase subunit ArnF</shortName>
    </recommendedName>
    <alternativeName>
        <fullName evidence="12">Undecaprenyl phosphate-aminoarabinose flippase subunit ArnF</fullName>
    </alternativeName>
</protein>
<dbReference type="InterPro" id="IPR022832">
    <property type="entry name" value="Flippase_ArnF"/>
</dbReference>
<name>C6C766_MUSP7</name>
<comment type="subunit">
    <text evidence="12">Heterodimer of ArnE and ArnF.</text>
</comment>
<evidence type="ECO:0000256" key="5">
    <source>
        <dbReference type="ARBA" id="ARBA00022519"/>
    </source>
</evidence>
<keyword evidence="6 12" id="KW-0441">Lipid A biosynthesis</keyword>
<sequence>MKGYGWALLSVMLVSAAQLLMKWGMTQLPAMSAPLAFALALWHALPATCAVLAGLAAYACSMLSWFFALRVLPLSVAYPLLSLSYVLVWLLAVALPFFTDTFSIGKLLAMALILLGVWLVCGRQSSYRDDES</sequence>
<keyword evidence="4 12" id="KW-0444">Lipid biosynthesis</keyword>
<dbReference type="InterPro" id="IPR000390">
    <property type="entry name" value="Small_drug/metabolite_transptr"/>
</dbReference>
<dbReference type="GO" id="GO:1901505">
    <property type="term" value="F:carbohydrate derivative transmembrane transporter activity"/>
    <property type="evidence" value="ECO:0007669"/>
    <property type="project" value="InterPro"/>
</dbReference>
<dbReference type="SUPFAM" id="SSF103481">
    <property type="entry name" value="Multidrug resistance efflux transporter EmrE"/>
    <property type="match status" value="1"/>
</dbReference>
<dbReference type="PANTHER" id="PTHR30561">
    <property type="entry name" value="SMR FAMILY PROTON-DEPENDENT DRUG EFFLUX TRANSPORTER SUGE"/>
    <property type="match status" value="1"/>
</dbReference>
<dbReference type="GO" id="GO:0005886">
    <property type="term" value="C:plasma membrane"/>
    <property type="evidence" value="ECO:0007669"/>
    <property type="project" value="UniProtKB-SubCell"/>
</dbReference>
<dbReference type="EMBL" id="CP001654">
    <property type="protein sequence ID" value="ACS87773.1"/>
    <property type="molecule type" value="Genomic_DNA"/>
</dbReference>
<keyword evidence="7 12" id="KW-0812">Transmembrane</keyword>
<evidence type="ECO:0000256" key="12">
    <source>
        <dbReference type="HAMAP-Rule" id="MF_00538"/>
    </source>
</evidence>